<dbReference type="NCBIfam" id="TIGR01730">
    <property type="entry name" value="RND_mfp"/>
    <property type="match status" value="1"/>
</dbReference>
<dbReference type="KEGG" id="vta:B0954"/>
<feature type="domain" description="CusB-like beta-barrel" evidence="5">
    <location>
        <begin position="185"/>
        <end position="250"/>
    </location>
</feature>
<keyword evidence="7" id="KW-1185">Reference proteome</keyword>
<evidence type="ECO:0000313" key="7">
    <source>
        <dbReference type="Proteomes" id="UP000235828"/>
    </source>
</evidence>
<dbReference type="Gene3D" id="1.10.287.470">
    <property type="entry name" value="Helix hairpin bin"/>
    <property type="match status" value="1"/>
</dbReference>
<gene>
    <name evidence="6" type="ORF">VTAP4600_B0954</name>
</gene>
<feature type="domain" description="Multidrug resistance protein MdtA-like alpha-helical hairpin" evidence="4">
    <location>
        <begin position="77"/>
        <end position="142"/>
    </location>
</feature>
<dbReference type="EMBL" id="LT960612">
    <property type="protein sequence ID" value="SON52565.1"/>
    <property type="molecule type" value="Genomic_DNA"/>
</dbReference>
<sequence length="257" mass="28303">MNKSLLLSLALLQVVSTHAYSVDLIGKTTSIDPINVVSEVSGVLKQVGWYTGDSITAGAPLALINPIDFQIEVRKQQANVSLVKADLSIKHSLYKRYVELRKKNSLSQNELDIAKADYDAANAQLSLAKIELEKAQLDLDSTSIFSSIDGYVVARPVEAGAWVNQGDLLYQLINIDKLNVRLLASEFDLASLQIGQPIQIWSESNPDNKILTNIKRIGVELDPNTYAYPVEVSIDNENHSFKSGMSIHATTTFETNK</sequence>
<evidence type="ECO:0000259" key="4">
    <source>
        <dbReference type="Pfam" id="PF25876"/>
    </source>
</evidence>
<feature type="coiled-coil region" evidence="2">
    <location>
        <begin position="111"/>
        <end position="138"/>
    </location>
</feature>
<reference evidence="6 7" key="1">
    <citation type="submission" date="2017-10" db="EMBL/GenBank/DDBJ databases">
        <authorList>
            <person name="Banno H."/>
            <person name="Chua N.-H."/>
        </authorList>
    </citation>
    <scope>NUCLEOTIDE SEQUENCE [LARGE SCALE GENOMIC DNA]</scope>
    <source>
        <strain evidence="6">Vibrio tapetis CECT4600</strain>
    </source>
</reference>
<feature type="chain" id="PRO_5014892868" evidence="3">
    <location>
        <begin position="20"/>
        <end position="257"/>
    </location>
</feature>
<dbReference type="SUPFAM" id="SSF111369">
    <property type="entry name" value="HlyD-like secretion proteins"/>
    <property type="match status" value="1"/>
</dbReference>
<feature type="signal peptide" evidence="3">
    <location>
        <begin position="1"/>
        <end position="19"/>
    </location>
</feature>
<dbReference type="InterPro" id="IPR058624">
    <property type="entry name" value="MdtA-like_HH"/>
</dbReference>
<name>A0A2N8ZKY2_9VIBR</name>
<evidence type="ECO:0000256" key="2">
    <source>
        <dbReference type="SAM" id="Coils"/>
    </source>
</evidence>
<dbReference type="Pfam" id="PF25876">
    <property type="entry name" value="HH_MFP_RND"/>
    <property type="match status" value="1"/>
</dbReference>
<dbReference type="RefSeq" id="WP_102524782.1">
    <property type="nucleotide sequence ID" value="NZ_LT960612.1"/>
</dbReference>
<evidence type="ECO:0000256" key="3">
    <source>
        <dbReference type="SAM" id="SignalP"/>
    </source>
</evidence>
<proteinExistence type="inferred from homology"/>
<dbReference type="InterPro" id="IPR058792">
    <property type="entry name" value="Beta-barrel_RND_2"/>
</dbReference>
<comment type="similarity">
    <text evidence="1">Belongs to the membrane fusion protein (MFP) (TC 8.A.1) family.</text>
</comment>
<keyword evidence="2" id="KW-0175">Coiled coil</keyword>
<evidence type="ECO:0000256" key="1">
    <source>
        <dbReference type="ARBA" id="ARBA00009477"/>
    </source>
</evidence>
<dbReference type="GO" id="GO:1990281">
    <property type="term" value="C:efflux pump complex"/>
    <property type="evidence" value="ECO:0007669"/>
    <property type="project" value="TreeGrafter"/>
</dbReference>
<dbReference type="OrthoDB" id="9800613at2"/>
<dbReference type="PANTHER" id="PTHR30469">
    <property type="entry name" value="MULTIDRUG RESISTANCE PROTEIN MDTA"/>
    <property type="match status" value="1"/>
</dbReference>
<keyword evidence="3" id="KW-0732">Signal</keyword>
<accession>A0A2N8ZKY2</accession>
<evidence type="ECO:0000259" key="5">
    <source>
        <dbReference type="Pfam" id="PF25954"/>
    </source>
</evidence>
<dbReference type="InterPro" id="IPR006143">
    <property type="entry name" value="RND_pump_MFP"/>
</dbReference>
<evidence type="ECO:0000313" key="6">
    <source>
        <dbReference type="EMBL" id="SON52565.1"/>
    </source>
</evidence>
<protein>
    <submittedName>
        <fullName evidence="6">Uncharacterized protein</fullName>
    </submittedName>
</protein>
<dbReference type="GO" id="GO:0015562">
    <property type="term" value="F:efflux transmembrane transporter activity"/>
    <property type="evidence" value="ECO:0007669"/>
    <property type="project" value="TreeGrafter"/>
</dbReference>
<dbReference type="Gene3D" id="2.40.30.170">
    <property type="match status" value="1"/>
</dbReference>
<dbReference type="Pfam" id="PF25954">
    <property type="entry name" value="Beta-barrel_RND_2"/>
    <property type="match status" value="1"/>
</dbReference>
<dbReference type="AlphaFoldDB" id="A0A2N8ZKY2"/>
<organism evidence="6 7">
    <name type="scientific">Vibrio tapetis subsp. tapetis</name>
    <dbReference type="NCBI Taxonomy" id="1671868"/>
    <lineage>
        <taxon>Bacteria</taxon>
        <taxon>Pseudomonadati</taxon>
        <taxon>Pseudomonadota</taxon>
        <taxon>Gammaproteobacteria</taxon>
        <taxon>Vibrionales</taxon>
        <taxon>Vibrionaceae</taxon>
        <taxon>Vibrio</taxon>
    </lineage>
</organism>
<dbReference type="Gene3D" id="2.40.50.100">
    <property type="match status" value="1"/>
</dbReference>
<dbReference type="Proteomes" id="UP000235828">
    <property type="component" value="Chromosome B"/>
</dbReference>